<accession>A0A0U3NIP2</accession>
<dbReference type="KEGG" id="pphr:APZ00_22880"/>
<dbReference type="SUPFAM" id="SSF54427">
    <property type="entry name" value="NTF2-like"/>
    <property type="match status" value="1"/>
</dbReference>
<keyword evidence="3" id="KW-1185">Reference proteome</keyword>
<dbReference type="EMBL" id="CP013068">
    <property type="protein sequence ID" value="ALV29536.1"/>
    <property type="molecule type" value="Genomic_DNA"/>
</dbReference>
<gene>
    <name evidence="2" type="ORF">APZ00_22880</name>
</gene>
<reference evidence="2 3" key="1">
    <citation type="submission" date="2015-10" db="EMBL/GenBank/DDBJ databases">
        <title>The world's first case of liver abscess caused by Pannonibacter phragmitetus.</title>
        <authorList>
            <person name="Ming D."/>
            <person name="Wang M."/>
            <person name="Zhou Y."/>
            <person name="Jiang T."/>
            <person name="Hu S."/>
        </authorList>
    </citation>
    <scope>NUCLEOTIDE SEQUENCE [LARGE SCALE GENOMIC DNA]</scope>
    <source>
        <strain evidence="2 3">31801</strain>
    </source>
</reference>
<dbReference type="RefSeq" id="WP_058900320.1">
    <property type="nucleotide sequence ID" value="NZ_CP013068.1"/>
</dbReference>
<dbReference type="InterPro" id="IPR032710">
    <property type="entry name" value="NTF2-like_dom_sf"/>
</dbReference>
<protein>
    <submittedName>
        <fullName evidence="2">Ketosteroid isomerase</fullName>
    </submittedName>
</protein>
<evidence type="ECO:0000313" key="3">
    <source>
        <dbReference type="Proteomes" id="UP000064921"/>
    </source>
</evidence>
<name>A0A0U3NIP2_9HYPH</name>
<feature type="domain" description="SnoaL-like" evidence="1">
    <location>
        <begin position="7"/>
        <end position="101"/>
    </location>
</feature>
<dbReference type="STRING" id="121719.APZ00_22880"/>
<organism evidence="2 3">
    <name type="scientific">Pannonibacter phragmitetus</name>
    <dbReference type="NCBI Taxonomy" id="121719"/>
    <lineage>
        <taxon>Bacteria</taxon>
        <taxon>Pseudomonadati</taxon>
        <taxon>Pseudomonadota</taxon>
        <taxon>Alphaproteobacteria</taxon>
        <taxon>Hyphomicrobiales</taxon>
        <taxon>Stappiaceae</taxon>
        <taxon>Pannonibacter</taxon>
    </lineage>
</organism>
<evidence type="ECO:0000313" key="2">
    <source>
        <dbReference type="EMBL" id="ALV29536.1"/>
    </source>
</evidence>
<dbReference type="AlphaFoldDB" id="A0A0U3NIP2"/>
<dbReference type="GO" id="GO:0016853">
    <property type="term" value="F:isomerase activity"/>
    <property type="evidence" value="ECO:0007669"/>
    <property type="project" value="UniProtKB-KW"/>
</dbReference>
<keyword evidence="2" id="KW-0413">Isomerase</keyword>
<proteinExistence type="predicted"/>
<dbReference type="InterPro" id="IPR037401">
    <property type="entry name" value="SnoaL-like"/>
</dbReference>
<sequence>MDMPGIVKAFFDADSRNDADALSDTFAADAVVQDEGARHQGTAAIRSWWSAAKAASQFVAEPLEATSGDGKALVRARVSGQFPGSPLILSYAFTLRDGEIAALEITA</sequence>
<dbReference type="Proteomes" id="UP000064921">
    <property type="component" value="Chromosome"/>
</dbReference>
<dbReference type="Gene3D" id="3.10.450.50">
    <property type="match status" value="1"/>
</dbReference>
<evidence type="ECO:0000259" key="1">
    <source>
        <dbReference type="Pfam" id="PF12680"/>
    </source>
</evidence>
<dbReference type="Pfam" id="PF12680">
    <property type="entry name" value="SnoaL_2"/>
    <property type="match status" value="1"/>
</dbReference>